<keyword evidence="4" id="KW-0929">Antimicrobial</keyword>
<accession>A0A2T7NQU8</accession>
<dbReference type="PROSITE" id="PS51019">
    <property type="entry name" value="REELIN"/>
    <property type="match status" value="1"/>
</dbReference>
<dbReference type="InterPro" id="IPR042307">
    <property type="entry name" value="Reeler_sf"/>
</dbReference>
<organism evidence="11 12">
    <name type="scientific">Pomacea canaliculata</name>
    <name type="common">Golden apple snail</name>
    <dbReference type="NCBI Taxonomy" id="400727"/>
    <lineage>
        <taxon>Eukaryota</taxon>
        <taxon>Metazoa</taxon>
        <taxon>Spiralia</taxon>
        <taxon>Lophotrochozoa</taxon>
        <taxon>Mollusca</taxon>
        <taxon>Gastropoda</taxon>
        <taxon>Caenogastropoda</taxon>
        <taxon>Architaenioglossa</taxon>
        <taxon>Ampullarioidea</taxon>
        <taxon>Ampullariidae</taxon>
        <taxon>Pomacea</taxon>
    </lineage>
</organism>
<evidence type="ECO:0000256" key="8">
    <source>
        <dbReference type="ARBA" id="ARBA00023022"/>
    </source>
</evidence>
<comment type="subcellular location">
    <subcellularLocation>
        <location evidence="1">Secreted</location>
    </subcellularLocation>
</comment>
<evidence type="ECO:0000256" key="5">
    <source>
        <dbReference type="ARBA" id="ARBA00022588"/>
    </source>
</evidence>
<evidence type="ECO:0000256" key="4">
    <source>
        <dbReference type="ARBA" id="ARBA00022529"/>
    </source>
</evidence>
<dbReference type="CDD" id="cd08544">
    <property type="entry name" value="Reeler"/>
    <property type="match status" value="1"/>
</dbReference>
<keyword evidence="6" id="KW-0732">Signal</keyword>
<feature type="region of interest" description="Disordered" evidence="9">
    <location>
        <begin position="192"/>
        <end position="218"/>
    </location>
</feature>
<feature type="region of interest" description="Disordered" evidence="9">
    <location>
        <begin position="138"/>
        <end position="161"/>
    </location>
</feature>
<dbReference type="EMBL" id="PZQS01000010">
    <property type="protein sequence ID" value="PVD23538.1"/>
    <property type="molecule type" value="Genomic_DNA"/>
</dbReference>
<keyword evidence="3" id="KW-0964">Secreted</keyword>
<evidence type="ECO:0000256" key="9">
    <source>
        <dbReference type="SAM" id="MobiDB-lite"/>
    </source>
</evidence>
<dbReference type="GO" id="GO:0045087">
    <property type="term" value="P:innate immune response"/>
    <property type="evidence" value="ECO:0007669"/>
    <property type="project" value="UniProtKB-KW"/>
</dbReference>
<evidence type="ECO:0000256" key="3">
    <source>
        <dbReference type="ARBA" id="ARBA00022525"/>
    </source>
</evidence>
<keyword evidence="7" id="KW-0391">Immunity</keyword>
<evidence type="ECO:0000256" key="1">
    <source>
        <dbReference type="ARBA" id="ARBA00004613"/>
    </source>
</evidence>
<feature type="compositionally biased region" description="Low complexity" evidence="9">
    <location>
        <begin position="192"/>
        <end position="202"/>
    </location>
</feature>
<dbReference type="GO" id="GO:0016020">
    <property type="term" value="C:membrane"/>
    <property type="evidence" value="ECO:0007669"/>
    <property type="project" value="TreeGrafter"/>
</dbReference>
<evidence type="ECO:0000313" key="11">
    <source>
        <dbReference type="EMBL" id="PVD23538.1"/>
    </source>
</evidence>
<comment type="similarity">
    <text evidence="2">Belongs to the insect defense protein family.</text>
</comment>
<dbReference type="GO" id="GO:0042742">
    <property type="term" value="P:defense response to bacterium"/>
    <property type="evidence" value="ECO:0007669"/>
    <property type="project" value="UniProtKB-KW"/>
</dbReference>
<sequence length="218" mass="22863">MTPRHGGTKPTTPAPFRVTVTPGIFRPGDVLDVTISSSDSRMFKGFLLEARSANNPSSTELIGTFSNETSKYKQPCGVGSLTHSRPDDAAVKIFKWTAPSTVQGNVKFRLTVVEYFSAIYTNIESSTIVASTANTIAPSTTPTNTPVSTTATTTTRATSSTTAATTLSTTLTLSTRLSTTLMLSTKSSSAATTTTAQTTLTTRGKKMGGNELNSTSLG</sequence>
<gene>
    <name evidence="11" type="ORF">C0Q70_16810</name>
</gene>
<dbReference type="Gene3D" id="2.60.40.4060">
    <property type="entry name" value="Reeler domain"/>
    <property type="match status" value="1"/>
</dbReference>
<evidence type="ECO:0000256" key="2">
    <source>
        <dbReference type="ARBA" id="ARBA00008501"/>
    </source>
</evidence>
<dbReference type="PANTHER" id="PTHR45828">
    <property type="entry name" value="CYTOCHROME B561/FERRIC REDUCTASE TRANSMEMBRANE"/>
    <property type="match status" value="1"/>
</dbReference>
<comment type="caution">
    <text evidence="11">The sequence shown here is derived from an EMBL/GenBank/DDBJ whole genome shotgun (WGS) entry which is preliminary data.</text>
</comment>
<dbReference type="Pfam" id="PF02014">
    <property type="entry name" value="Reeler"/>
    <property type="match status" value="1"/>
</dbReference>
<keyword evidence="5" id="KW-0399">Innate immunity</keyword>
<evidence type="ECO:0000313" key="12">
    <source>
        <dbReference type="Proteomes" id="UP000245119"/>
    </source>
</evidence>
<protein>
    <recommendedName>
        <fullName evidence="10">Reelin domain-containing protein</fullName>
    </recommendedName>
</protein>
<dbReference type="AlphaFoldDB" id="A0A2T7NQU8"/>
<name>A0A2T7NQU8_POMCA</name>
<evidence type="ECO:0000259" key="10">
    <source>
        <dbReference type="PROSITE" id="PS51019"/>
    </source>
</evidence>
<feature type="domain" description="Reelin" evidence="10">
    <location>
        <begin position="1"/>
        <end position="143"/>
    </location>
</feature>
<evidence type="ECO:0000256" key="7">
    <source>
        <dbReference type="ARBA" id="ARBA00022859"/>
    </source>
</evidence>
<dbReference type="GO" id="GO:0005576">
    <property type="term" value="C:extracellular region"/>
    <property type="evidence" value="ECO:0007669"/>
    <property type="project" value="UniProtKB-SubCell"/>
</dbReference>
<dbReference type="InterPro" id="IPR002861">
    <property type="entry name" value="Reeler_dom"/>
</dbReference>
<keyword evidence="12" id="KW-1185">Reference proteome</keyword>
<evidence type="ECO:0000256" key="6">
    <source>
        <dbReference type="ARBA" id="ARBA00022729"/>
    </source>
</evidence>
<dbReference type="PANTHER" id="PTHR45828:SF9">
    <property type="entry name" value="CELL WALL INTEGRITY AND STRESS RESPONSE COMPONENT 4-LIKE-RELATED"/>
    <property type="match status" value="1"/>
</dbReference>
<keyword evidence="8" id="KW-0044">Antibiotic</keyword>
<dbReference type="InterPro" id="IPR051237">
    <property type="entry name" value="Ferric-chelate_Red/DefProt"/>
</dbReference>
<dbReference type="OrthoDB" id="6071940at2759"/>
<dbReference type="Proteomes" id="UP000245119">
    <property type="component" value="Linkage Group LG10"/>
</dbReference>
<reference evidence="11 12" key="1">
    <citation type="submission" date="2018-04" db="EMBL/GenBank/DDBJ databases">
        <title>The genome of golden apple snail Pomacea canaliculata provides insight into stress tolerance and invasive adaptation.</title>
        <authorList>
            <person name="Liu C."/>
            <person name="Liu B."/>
            <person name="Ren Y."/>
            <person name="Zhang Y."/>
            <person name="Wang H."/>
            <person name="Li S."/>
            <person name="Jiang F."/>
            <person name="Yin L."/>
            <person name="Zhang G."/>
            <person name="Qian W."/>
            <person name="Fan W."/>
        </authorList>
    </citation>
    <scope>NUCLEOTIDE SEQUENCE [LARGE SCALE GENOMIC DNA]</scope>
    <source>
        <strain evidence="11">SZHN2017</strain>
        <tissue evidence="11">Muscle</tissue>
    </source>
</reference>
<proteinExistence type="inferred from homology"/>